<dbReference type="Proteomes" id="UP000516305">
    <property type="component" value="Chromosome"/>
</dbReference>
<dbReference type="AlphaFoldDB" id="A0A7H0VBQ0"/>
<feature type="chain" id="PRO_5029021743" evidence="1">
    <location>
        <begin position="20"/>
        <end position="100"/>
    </location>
</feature>
<feature type="signal peptide" evidence="1">
    <location>
        <begin position="1"/>
        <end position="19"/>
    </location>
</feature>
<name>A0A7H0VBQ0_9FLAO</name>
<keyword evidence="1" id="KW-0732">Signal</keyword>
<protein>
    <submittedName>
        <fullName evidence="2">Uncharacterized protein</fullName>
    </submittedName>
</protein>
<accession>A0A7H0VBQ0</accession>
<organism evidence="2 3">
    <name type="scientific">Croceimicrobium hydrocarbonivorans</name>
    <dbReference type="NCBI Taxonomy" id="2761580"/>
    <lineage>
        <taxon>Bacteria</taxon>
        <taxon>Pseudomonadati</taxon>
        <taxon>Bacteroidota</taxon>
        <taxon>Flavobacteriia</taxon>
        <taxon>Flavobacteriales</taxon>
        <taxon>Owenweeksiaceae</taxon>
        <taxon>Croceimicrobium</taxon>
    </lineage>
</organism>
<reference evidence="2 3" key="1">
    <citation type="submission" date="2020-08" db="EMBL/GenBank/DDBJ databases">
        <title>Croceimicrobium hydrocarbonivorans gen. nov., sp. nov., a novel marine bacterium isolated from a bacterial consortium that degrades polyethylene terephthalate.</title>
        <authorList>
            <person name="Liu R."/>
        </authorList>
    </citation>
    <scope>NUCLEOTIDE SEQUENCE [LARGE SCALE GENOMIC DNA]</scope>
    <source>
        <strain evidence="2 3">A20-9</strain>
    </source>
</reference>
<proteinExistence type="predicted"/>
<dbReference type="RefSeq" id="WP_210757684.1">
    <property type="nucleotide sequence ID" value="NZ_CP060139.1"/>
</dbReference>
<gene>
    <name evidence="2" type="ORF">H4K34_12275</name>
</gene>
<dbReference type="EMBL" id="CP060139">
    <property type="protein sequence ID" value="QNR23148.1"/>
    <property type="molecule type" value="Genomic_DNA"/>
</dbReference>
<dbReference type="KEGG" id="chyd:H4K34_12275"/>
<dbReference type="PROSITE" id="PS51257">
    <property type="entry name" value="PROKAR_LIPOPROTEIN"/>
    <property type="match status" value="1"/>
</dbReference>
<evidence type="ECO:0000256" key="1">
    <source>
        <dbReference type="SAM" id="SignalP"/>
    </source>
</evidence>
<evidence type="ECO:0000313" key="3">
    <source>
        <dbReference type="Proteomes" id="UP000516305"/>
    </source>
</evidence>
<keyword evidence="3" id="KW-1185">Reference proteome</keyword>
<sequence>MKKAILFSALSLMAFTACEKEFSAMEDQSAPEIELLLPHLLEATAGDSLHFEVRISDNDQLHDWYLGLNNLSTMTKEIHWSQHSHSQSVVLDTSYYLDSN</sequence>
<evidence type="ECO:0000313" key="2">
    <source>
        <dbReference type="EMBL" id="QNR23148.1"/>
    </source>
</evidence>